<dbReference type="Gene3D" id="1.10.8.420">
    <property type="entry name" value="RecR Domain 1"/>
    <property type="match status" value="1"/>
</dbReference>
<dbReference type="HAMAP" id="MF_00017">
    <property type="entry name" value="RecR"/>
    <property type="match status" value="1"/>
</dbReference>
<feature type="domain" description="Toprim" evidence="7">
    <location>
        <begin position="273"/>
        <end position="371"/>
    </location>
</feature>
<evidence type="ECO:0000259" key="7">
    <source>
        <dbReference type="PROSITE" id="PS50880"/>
    </source>
</evidence>
<dbReference type="Gene3D" id="3.40.1360.10">
    <property type="match status" value="1"/>
</dbReference>
<dbReference type="GO" id="GO:0005524">
    <property type="term" value="F:ATP binding"/>
    <property type="evidence" value="ECO:0007669"/>
    <property type="project" value="InterPro"/>
</dbReference>
<dbReference type="Gene3D" id="3.30.60.80">
    <property type="match status" value="1"/>
</dbReference>
<dbReference type="InterPro" id="IPR006171">
    <property type="entry name" value="TOPRIM_dom"/>
</dbReference>
<dbReference type="GO" id="GO:0003677">
    <property type="term" value="F:DNA binding"/>
    <property type="evidence" value="ECO:0007669"/>
    <property type="project" value="InterPro"/>
</dbReference>
<dbReference type="GO" id="GO:0006310">
    <property type="term" value="P:DNA recombination"/>
    <property type="evidence" value="ECO:0007669"/>
    <property type="project" value="UniProtKB-KW"/>
</dbReference>
<evidence type="ECO:0000256" key="3">
    <source>
        <dbReference type="ARBA" id="ARBA00022771"/>
    </source>
</evidence>
<keyword evidence="4" id="KW-0862">Zinc</keyword>
<dbReference type="PROSITE" id="PS01300">
    <property type="entry name" value="RECR"/>
    <property type="match status" value="1"/>
</dbReference>
<gene>
    <name evidence="9" type="ORF">UU70_C0035G0001</name>
</gene>
<dbReference type="GO" id="GO:0006260">
    <property type="term" value="P:DNA replication"/>
    <property type="evidence" value="ECO:0007669"/>
    <property type="project" value="InterPro"/>
</dbReference>
<dbReference type="NCBIfam" id="TIGR00615">
    <property type="entry name" value="recR"/>
    <property type="match status" value="1"/>
</dbReference>
<evidence type="ECO:0000259" key="8">
    <source>
        <dbReference type="PROSITE" id="PS51199"/>
    </source>
</evidence>
<dbReference type="GO" id="GO:0008270">
    <property type="term" value="F:zinc ion binding"/>
    <property type="evidence" value="ECO:0007669"/>
    <property type="project" value="UniProtKB-KW"/>
</dbReference>
<dbReference type="Pfam" id="PF21175">
    <property type="entry name" value="RecR_C"/>
    <property type="match status" value="1"/>
</dbReference>
<keyword evidence="6" id="KW-0234">DNA repair</keyword>
<dbReference type="AlphaFoldDB" id="A0A0G0YSP7"/>
<dbReference type="SUPFAM" id="SSF111304">
    <property type="entry name" value="Recombination protein RecR"/>
    <property type="match status" value="1"/>
</dbReference>
<dbReference type="GO" id="GO:0006281">
    <property type="term" value="P:DNA repair"/>
    <property type="evidence" value="ECO:0007669"/>
    <property type="project" value="UniProtKB-KW"/>
</dbReference>
<accession>A0A0G0YSP7</accession>
<name>A0A0G0YSP7_9BACT</name>
<dbReference type="Pfam" id="PF03796">
    <property type="entry name" value="DnaB_C"/>
    <property type="match status" value="1"/>
</dbReference>
<dbReference type="PROSITE" id="PS50880">
    <property type="entry name" value="TOPRIM"/>
    <property type="match status" value="1"/>
</dbReference>
<feature type="domain" description="SF4 helicase" evidence="8">
    <location>
        <begin position="1"/>
        <end position="210"/>
    </location>
</feature>
<dbReference type="PATRIC" id="fig|1619020.3.peg.312"/>
<dbReference type="Pfam" id="PF02132">
    <property type="entry name" value="RecR_ZnF"/>
    <property type="match status" value="1"/>
</dbReference>
<keyword evidence="1" id="KW-0479">Metal-binding</keyword>
<comment type="caution">
    <text evidence="9">The sequence shown here is derived from an EMBL/GenBank/DDBJ whole genome shotgun (WGS) entry which is preliminary data.</text>
</comment>
<evidence type="ECO:0000256" key="5">
    <source>
        <dbReference type="ARBA" id="ARBA00023172"/>
    </source>
</evidence>
<dbReference type="InterPro" id="IPR027417">
    <property type="entry name" value="P-loop_NTPase"/>
</dbReference>
<reference evidence="9 10" key="1">
    <citation type="journal article" date="2015" name="Nature">
        <title>rRNA introns, odd ribosomes, and small enigmatic genomes across a large radiation of phyla.</title>
        <authorList>
            <person name="Brown C.T."/>
            <person name="Hug L.A."/>
            <person name="Thomas B.C."/>
            <person name="Sharon I."/>
            <person name="Castelle C.J."/>
            <person name="Singh A."/>
            <person name="Wilkins M.J."/>
            <person name="Williams K.H."/>
            <person name="Banfield J.F."/>
        </authorList>
    </citation>
    <scope>NUCLEOTIDE SEQUENCE [LARGE SCALE GENOMIC DNA]</scope>
</reference>
<dbReference type="GO" id="GO:0005829">
    <property type="term" value="C:cytosol"/>
    <property type="evidence" value="ECO:0007669"/>
    <property type="project" value="TreeGrafter"/>
</dbReference>
<dbReference type="InterPro" id="IPR015967">
    <property type="entry name" value="Rcmb_RecR_Znf"/>
</dbReference>
<evidence type="ECO:0000256" key="6">
    <source>
        <dbReference type="ARBA" id="ARBA00023204"/>
    </source>
</evidence>
<evidence type="ECO:0000256" key="4">
    <source>
        <dbReference type="ARBA" id="ARBA00022833"/>
    </source>
</evidence>
<evidence type="ECO:0000256" key="1">
    <source>
        <dbReference type="ARBA" id="ARBA00022723"/>
    </source>
</evidence>
<feature type="non-terminal residue" evidence="9">
    <location>
        <position position="1"/>
    </location>
</feature>
<dbReference type="Gene3D" id="3.40.50.300">
    <property type="entry name" value="P-loop containing nucleotide triphosphate hydrolases"/>
    <property type="match status" value="1"/>
</dbReference>
<keyword evidence="9" id="KW-0067">ATP-binding</keyword>
<keyword evidence="3" id="KW-0863">Zinc-finger</keyword>
<dbReference type="PANTHER" id="PTHR30153">
    <property type="entry name" value="REPLICATIVE DNA HELICASE DNAB"/>
    <property type="match status" value="1"/>
</dbReference>
<dbReference type="PANTHER" id="PTHR30153:SF2">
    <property type="entry name" value="REPLICATIVE DNA HELICASE"/>
    <property type="match status" value="1"/>
</dbReference>
<dbReference type="InterPro" id="IPR023627">
    <property type="entry name" value="Rcmb_RecR"/>
</dbReference>
<evidence type="ECO:0000256" key="2">
    <source>
        <dbReference type="ARBA" id="ARBA00022763"/>
    </source>
</evidence>
<dbReference type="Proteomes" id="UP000034380">
    <property type="component" value="Unassembled WGS sequence"/>
</dbReference>
<keyword evidence="9" id="KW-0378">Hydrolase</keyword>
<keyword evidence="9" id="KW-0347">Helicase</keyword>
<dbReference type="SUPFAM" id="SSF52540">
    <property type="entry name" value="P-loop containing nucleoside triphosphate hydrolases"/>
    <property type="match status" value="1"/>
</dbReference>
<dbReference type="InterPro" id="IPR007694">
    <property type="entry name" value="DNA_helicase_DnaB-like_C"/>
</dbReference>
<proteinExistence type="inferred from homology"/>
<keyword evidence="9" id="KW-0547">Nucleotide-binding</keyword>
<dbReference type="InterPro" id="IPR000093">
    <property type="entry name" value="DNA_Rcmb_RecR"/>
</dbReference>
<dbReference type="SMART" id="SM00493">
    <property type="entry name" value="TOPRIM"/>
    <property type="match status" value="1"/>
</dbReference>
<evidence type="ECO:0000313" key="10">
    <source>
        <dbReference type="Proteomes" id="UP000034380"/>
    </source>
</evidence>
<evidence type="ECO:0000313" key="9">
    <source>
        <dbReference type="EMBL" id="KKS12706.1"/>
    </source>
</evidence>
<protein>
    <submittedName>
        <fullName evidence="9">Replicative DNA helicase</fullName>
    </submittedName>
</protein>
<dbReference type="GO" id="GO:0003678">
    <property type="term" value="F:DNA helicase activity"/>
    <property type="evidence" value="ECO:0007669"/>
    <property type="project" value="InterPro"/>
</dbReference>
<dbReference type="CDD" id="cd00984">
    <property type="entry name" value="DnaB_C"/>
    <property type="match status" value="1"/>
</dbReference>
<keyword evidence="2" id="KW-0227">DNA damage</keyword>
<dbReference type="PROSITE" id="PS51199">
    <property type="entry name" value="SF4_HELICASE"/>
    <property type="match status" value="1"/>
</dbReference>
<dbReference type="CDD" id="cd01025">
    <property type="entry name" value="TOPRIM_recR"/>
    <property type="match status" value="1"/>
</dbReference>
<sequence>SMEMSLDQIVDRLIAAQSGVSLWKMRTGKLGDELQETTRACEELKGLPIFIDDSPSPNILQMRAMARRLQSEHGSLGLLVIDYLQLMSSRRNYDSPVQQVTEISRGLKGLAKELNIPIIAISQLSRAVEQRDGHRPKLSDLRDSGSIEQDADLVMFIHREDKTKDRDKLNPDQINTAQLIIAKHRNGPTGEIDFNMNTRFKEIVKLFQKLPGVGPRQAARFVIALMDRPEAELEEFGRAVSNLKKEISFCPVCFNISDNGLCAVCLDNKRDQTKLLVVEKVTDLESIERTGLYKGLYHVLGGAINPLDGLTPETLRLKELESRVDKISGKKIELIIATNPNTAGETTSHYIKEIFGNKKGVFLTRLARGLSSGSNLEYTDEITLKNALDYRK</sequence>
<dbReference type="Pfam" id="PF13662">
    <property type="entry name" value="Toprim_4"/>
    <property type="match status" value="1"/>
</dbReference>
<dbReference type="InterPro" id="IPR034137">
    <property type="entry name" value="TOPRIM_RecR"/>
</dbReference>
<organism evidence="9 10">
    <name type="scientific">Candidatus Yanofskybacteria bacterium GW2011_GWA1_41_6</name>
    <dbReference type="NCBI Taxonomy" id="1619020"/>
    <lineage>
        <taxon>Bacteria</taxon>
        <taxon>Candidatus Yanofskyibacteriota</taxon>
    </lineage>
</organism>
<dbReference type="EMBL" id="LCBQ01000035">
    <property type="protein sequence ID" value="KKS12706.1"/>
    <property type="molecule type" value="Genomic_DNA"/>
</dbReference>
<keyword evidence="5" id="KW-0233">DNA recombination</keyword>